<keyword evidence="2" id="KW-0408">Iron</keyword>
<accession>A0A5C3QQP8</accession>
<evidence type="ECO:0000256" key="2">
    <source>
        <dbReference type="ARBA" id="ARBA00023004"/>
    </source>
</evidence>
<dbReference type="InterPro" id="IPR005532">
    <property type="entry name" value="SUMF_dom"/>
</dbReference>
<feature type="domain" description="Sulfatase-modifying factor enzyme-like" evidence="4">
    <location>
        <begin position="460"/>
        <end position="549"/>
    </location>
</feature>
<dbReference type="OrthoDB" id="659at2759"/>
<comment type="pathway">
    <text evidence="3">Amino-acid biosynthesis; ergothioneine biosynthesis.</text>
</comment>
<feature type="domain" description="DinB-like" evidence="5">
    <location>
        <begin position="95"/>
        <end position="241"/>
    </location>
</feature>
<dbReference type="PANTHER" id="PTHR43397:SF1">
    <property type="entry name" value="ERGOTHIONEINE BIOSYNTHESIS PROTEIN 1"/>
    <property type="match status" value="1"/>
</dbReference>
<dbReference type="STRING" id="1884261.A0A5C3QQP8"/>
<dbReference type="Proteomes" id="UP000305067">
    <property type="component" value="Unassembled WGS sequence"/>
</dbReference>
<evidence type="ECO:0000256" key="3">
    <source>
        <dbReference type="ARBA" id="ARBA00037882"/>
    </source>
</evidence>
<dbReference type="InterPro" id="IPR024775">
    <property type="entry name" value="DinB-like"/>
</dbReference>
<dbReference type="Pfam" id="PF12867">
    <property type="entry name" value="DinB_2"/>
    <property type="match status" value="1"/>
</dbReference>
<dbReference type="EMBL" id="ML178819">
    <property type="protein sequence ID" value="TFL04182.1"/>
    <property type="molecule type" value="Genomic_DNA"/>
</dbReference>
<sequence length="553" mass="62280">MEEAARLGVWEVDPRKWTSVEPTPSSNTTTSTHATALNTFALAGLRSIFSTTSPCSDFTFHVLEKAPFTFRPLSDPHKVSLRNNNAGSSNIPSRQCWDELWKTWDLITLGMIPEDMILQKPIELRHKCLFYIGHIPTFLDMMLCKTLGGEPSEPKYFWDIFERGIDPHVDDPDHCHNHSAVPTCDSDWPTLTTIISFRDQVRARLNRLYDALESGERKINLAMARTLVMTFEHEAFHVETILYMLIQRAGTGTRPPPGFTKPFWSHLVERWDAGAGKIRLPLPVLGPTTITMGHDDSEADDYTVNGHIAVEGPERVVDREFGWDNESPARRVKVGKFKAEWSPVTNAQFERFWRSENSKGNVVAMPASWVLEGEAVMVRTVYGPVSMDIAKHWAVLTSYDDLLKYARAKGGRLPTEPELRLFLDTYDVGYDGGANIGFRNWHPVPPSMGLGGTDGKGSNGGVWEWTSTAFATHEGLVPTQLFTGCVLSPALALYARLTKIFRYSTDFFDGVHHVALGASYATLPRLTRRTLKNFYQHNYPFPWVGARVVYDVV</sequence>
<keyword evidence="6" id="KW-0430">Lectin</keyword>
<dbReference type="InterPro" id="IPR051128">
    <property type="entry name" value="EgtD_Methyltrsf_superfamily"/>
</dbReference>
<gene>
    <name evidence="6" type="ORF">BDV98DRAFT_544892</name>
</gene>
<dbReference type="Gene3D" id="3.90.1580.10">
    <property type="entry name" value="paralog of FGE (formylglycine-generating enzyme)"/>
    <property type="match status" value="1"/>
</dbReference>
<evidence type="ECO:0000259" key="4">
    <source>
        <dbReference type="Pfam" id="PF03781"/>
    </source>
</evidence>
<dbReference type="AlphaFoldDB" id="A0A5C3QQP8"/>
<dbReference type="GO" id="GO:0030246">
    <property type="term" value="F:carbohydrate binding"/>
    <property type="evidence" value="ECO:0007669"/>
    <property type="project" value="UniProtKB-KW"/>
</dbReference>
<dbReference type="PANTHER" id="PTHR43397">
    <property type="entry name" value="ERGOTHIONEINE BIOSYNTHESIS PROTEIN 1"/>
    <property type="match status" value="1"/>
</dbReference>
<protein>
    <submittedName>
        <fullName evidence="6">C-type lectin protein</fullName>
    </submittedName>
</protein>
<dbReference type="InterPro" id="IPR016187">
    <property type="entry name" value="CTDL_fold"/>
</dbReference>
<reference evidence="6 7" key="1">
    <citation type="journal article" date="2019" name="Nat. Ecol. Evol.">
        <title>Megaphylogeny resolves global patterns of mushroom evolution.</title>
        <authorList>
            <person name="Varga T."/>
            <person name="Krizsan K."/>
            <person name="Foldi C."/>
            <person name="Dima B."/>
            <person name="Sanchez-Garcia M."/>
            <person name="Sanchez-Ramirez S."/>
            <person name="Szollosi G.J."/>
            <person name="Szarkandi J.G."/>
            <person name="Papp V."/>
            <person name="Albert L."/>
            <person name="Andreopoulos W."/>
            <person name="Angelini C."/>
            <person name="Antonin V."/>
            <person name="Barry K.W."/>
            <person name="Bougher N.L."/>
            <person name="Buchanan P."/>
            <person name="Buyck B."/>
            <person name="Bense V."/>
            <person name="Catcheside P."/>
            <person name="Chovatia M."/>
            <person name="Cooper J."/>
            <person name="Damon W."/>
            <person name="Desjardin D."/>
            <person name="Finy P."/>
            <person name="Geml J."/>
            <person name="Haridas S."/>
            <person name="Hughes K."/>
            <person name="Justo A."/>
            <person name="Karasinski D."/>
            <person name="Kautmanova I."/>
            <person name="Kiss B."/>
            <person name="Kocsube S."/>
            <person name="Kotiranta H."/>
            <person name="LaButti K.M."/>
            <person name="Lechner B.E."/>
            <person name="Liimatainen K."/>
            <person name="Lipzen A."/>
            <person name="Lukacs Z."/>
            <person name="Mihaltcheva S."/>
            <person name="Morgado L.N."/>
            <person name="Niskanen T."/>
            <person name="Noordeloos M.E."/>
            <person name="Ohm R.A."/>
            <person name="Ortiz-Santana B."/>
            <person name="Ovrebo C."/>
            <person name="Racz N."/>
            <person name="Riley R."/>
            <person name="Savchenko A."/>
            <person name="Shiryaev A."/>
            <person name="Soop K."/>
            <person name="Spirin V."/>
            <person name="Szebenyi C."/>
            <person name="Tomsovsky M."/>
            <person name="Tulloss R.E."/>
            <person name="Uehling J."/>
            <person name="Grigoriev I.V."/>
            <person name="Vagvolgyi C."/>
            <person name="Papp T."/>
            <person name="Martin F.M."/>
            <person name="Miettinen O."/>
            <person name="Hibbett D.S."/>
            <person name="Nagy L.G."/>
        </authorList>
    </citation>
    <scope>NUCLEOTIDE SEQUENCE [LARGE SCALE GENOMIC DNA]</scope>
    <source>
        <strain evidence="6 7">CBS 309.79</strain>
    </source>
</reference>
<evidence type="ECO:0000259" key="5">
    <source>
        <dbReference type="Pfam" id="PF12867"/>
    </source>
</evidence>
<evidence type="ECO:0000313" key="7">
    <source>
        <dbReference type="Proteomes" id="UP000305067"/>
    </source>
</evidence>
<keyword evidence="1" id="KW-0560">Oxidoreductase</keyword>
<dbReference type="Pfam" id="PF03781">
    <property type="entry name" value="FGE-sulfatase"/>
    <property type="match status" value="2"/>
</dbReference>
<dbReference type="SUPFAM" id="SSF56436">
    <property type="entry name" value="C-type lectin-like"/>
    <property type="match status" value="1"/>
</dbReference>
<feature type="domain" description="Sulfatase-modifying factor enzyme-like" evidence="4">
    <location>
        <begin position="318"/>
        <end position="419"/>
    </location>
</feature>
<proteinExistence type="predicted"/>
<feature type="non-terminal residue" evidence="6">
    <location>
        <position position="1"/>
    </location>
</feature>
<keyword evidence="7" id="KW-1185">Reference proteome</keyword>
<evidence type="ECO:0000313" key="6">
    <source>
        <dbReference type="EMBL" id="TFL04182.1"/>
    </source>
</evidence>
<organism evidence="6 7">
    <name type="scientific">Pterulicium gracile</name>
    <dbReference type="NCBI Taxonomy" id="1884261"/>
    <lineage>
        <taxon>Eukaryota</taxon>
        <taxon>Fungi</taxon>
        <taxon>Dikarya</taxon>
        <taxon>Basidiomycota</taxon>
        <taxon>Agaricomycotina</taxon>
        <taxon>Agaricomycetes</taxon>
        <taxon>Agaricomycetidae</taxon>
        <taxon>Agaricales</taxon>
        <taxon>Pleurotineae</taxon>
        <taxon>Pterulaceae</taxon>
        <taxon>Pterulicium</taxon>
    </lineage>
</organism>
<dbReference type="InterPro" id="IPR042095">
    <property type="entry name" value="SUMF_sf"/>
</dbReference>
<name>A0A5C3QQP8_9AGAR</name>
<evidence type="ECO:0000256" key="1">
    <source>
        <dbReference type="ARBA" id="ARBA00023002"/>
    </source>
</evidence>